<comment type="caution">
    <text evidence="1">The sequence shown here is derived from an EMBL/GenBank/DDBJ whole genome shotgun (WGS) entry which is preliminary data.</text>
</comment>
<proteinExistence type="predicted"/>
<gene>
    <name evidence="1" type="ORF">GH714_027571</name>
</gene>
<sequence>MQPRLLQGLNLRKRQAISLDLANALLVNGDDLSDNKWWLELTGHTKALEPALQLFNRNGRGVEFCTMWKSPADEHFQRIVTTLYQMYAKLRQGPLMEKYVQYFANTRSFTLVVD</sequence>
<dbReference type="AlphaFoldDB" id="A0A6A6N7J9"/>
<accession>A0A6A6N7J9</accession>
<evidence type="ECO:0000313" key="1">
    <source>
        <dbReference type="EMBL" id="KAF2320463.1"/>
    </source>
</evidence>
<dbReference type="Proteomes" id="UP000467840">
    <property type="component" value="Chromosome 10"/>
</dbReference>
<keyword evidence="2" id="KW-1185">Reference proteome</keyword>
<evidence type="ECO:0000313" key="2">
    <source>
        <dbReference type="Proteomes" id="UP000467840"/>
    </source>
</evidence>
<reference evidence="1 2" key="1">
    <citation type="journal article" date="2020" name="Mol. Plant">
        <title>The Chromosome-Based Rubber Tree Genome Provides New Insights into Spurge Genome Evolution and Rubber Biosynthesis.</title>
        <authorList>
            <person name="Liu J."/>
            <person name="Shi C."/>
            <person name="Shi C.C."/>
            <person name="Li W."/>
            <person name="Zhang Q.J."/>
            <person name="Zhang Y."/>
            <person name="Li K."/>
            <person name="Lu H.F."/>
            <person name="Shi C."/>
            <person name="Zhu S.T."/>
            <person name="Xiao Z.Y."/>
            <person name="Nan H."/>
            <person name="Yue Y."/>
            <person name="Zhu X.G."/>
            <person name="Wu Y."/>
            <person name="Hong X.N."/>
            <person name="Fan G.Y."/>
            <person name="Tong Y."/>
            <person name="Zhang D."/>
            <person name="Mao C.L."/>
            <person name="Liu Y.L."/>
            <person name="Hao S.J."/>
            <person name="Liu W.Q."/>
            <person name="Lv M.Q."/>
            <person name="Zhang H.B."/>
            <person name="Liu Y."/>
            <person name="Hu-Tang G.R."/>
            <person name="Wang J.P."/>
            <person name="Wang J.H."/>
            <person name="Sun Y.H."/>
            <person name="Ni S.B."/>
            <person name="Chen W.B."/>
            <person name="Zhang X.C."/>
            <person name="Jiao Y.N."/>
            <person name="Eichler E.E."/>
            <person name="Li G.H."/>
            <person name="Liu X."/>
            <person name="Gao L.Z."/>
        </authorList>
    </citation>
    <scope>NUCLEOTIDE SEQUENCE [LARGE SCALE GENOMIC DNA]</scope>
    <source>
        <strain evidence="2">cv. GT1</strain>
        <tissue evidence="1">Leaf</tissue>
    </source>
</reference>
<name>A0A6A6N7J9_HEVBR</name>
<dbReference type="EMBL" id="JAAGAX010000003">
    <property type="protein sequence ID" value="KAF2320463.1"/>
    <property type="molecule type" value="Genomic_DNA"/>
</dbReference>
<protein>
    <submittedName>
        <fullName evidence="1">Uncharacterized protein</fullName>
    </submittedName>
</protein>
<organism evidence="1 2">
    <name type="scientific">Hevea brasiliensis</name>
    <name type="common">Para rubber tree</name>
    <name type="synonym">Siphonia brasiliensis</name>
    <dbReference type="NCBI Taxonomy" id="3981"/>
    <lineage>
        <taxon>Eukaryota</taxon>
        <taxon>Viridiplantae</taxon>
        <taxon>Streptophyta</taxon>
        <taxon>Embryophyta</taxon>
        <taxon>Tracheophyta</taxon>
        <taxon>Spermatophyta</taxon>
        <taxon>Magnoliopsida</taxon>
        <taxon>eudicotyledons</taxon>
        <taxon>Gunneridae</taxon>
        <taxon>Pentapetalae</taxon>
        <taxon>rosids</taxon>
        <taxon>fabids</taxon>
        <taxon>Malpighiales</taxon>
        <taxon>Euphorbiaceae</taxon>
        <taxon>Crotonoideae</taxon>
        <taxon>Micrandreae</taxon>
        <taxon>Hevea</taxon>
    </lineage>
</organism>